<evidence type="ECO:0000313" key="4">
    <source>
        <dbReference type="Proteomes" id="UP001301140"/>
    </source>
</evidence>
<gene>
    <name evidence="3" type="ORF">PZ740_13095</name>
</gene>
<evidence type="ECO:0000313" key="3">
    <source>
        <dbReference type="EMBL" id="MDF1587316.1"/>
    </source>
</evidence>
<name>A0AAP3XST1_9PROT</name>
<dbReference type="InterPro" id="IPR027417">
    <property type="entry name" value="P-loop_NTPase"/>
</dbReference>
<dbReference type="EMBL" id="JARGEQ010000126">
    <property type="protein sequence ID" value="MDF1587316.1"/>
    <property type="molecule type" value="Genomic_DNA"/>
</dbReference>
<dbReference type="InterPro" id="IPR011669">
    <property type="entry name" value="DgcN-like"/>
</dbReference>
<comment type="caution">
    <text evidence="3">The sequence shown here is derived from an EMBL/GenBank/DDBJ whole genome shotgun (WGS) entry which is preliminary data.</text>
</comment>
<evidence type="ECO:0000259" key="1">
    <source>
        <dbReference type="Pfam" id="PF07755"/>
    </source>
</evidence>
<dbReference type="AlphaFoldDB" id="A0AAP3XST1"/>
<dbReference type="NCBIfam" id="NF041892">
    <property type="entry name" value="DgcN"/>
    <property type="match status" value="1"/>
</dbReference>
<feature type="domain" description="D-glutamate N-acetyltransferase-like N-terminal" evidence="2">
    <location>
        <begin position="51"/>
        <end position="123"/>
    </location>
</feature>
<accession>A0AAP3XST1</accession>
<dbReference type="Gene3D" id="3.40.50.720">
    <property type="entry name" value="NAD(P)-binding Rossmann-like Domain"/>
    <property type="match status" value="1"/>
</dbReference>
<sequence>MQPPYLLFLGDVHDQLAAKTAHGIKDWRPEHCFGQLRLEGCVADLGLREATIAEARAAGCGTMIIAVANSGGTLAPHWAPYVIEALEAGMDVASGLHQRLVDFPEILAAAEKSGRQLFDVRHPKQRFKTGTGVKRTGKRLLMVGTDCSCGKKYSALAIEKEMRARGLPATFRGTGQTGVMISGGGVAIDAVVADFIAGAAEWLSPDNDPDHWDIVEGQGSLFHPAFAGVTIGLIHGTQPDGLVLCHEPTRTHMRALKHQPLPGLKECLEANLRAARLTNKDVKAVGVSVDSHNVPASEREDVLKRIADELGLPAVDPMIDGPGAIVDRLW</sequence>
<dbReference type="PANTHER" id="PTHR40690:SF1">
    <property type="entry name" value="DUF1611 DOMAIN-CONTAINING PROTEIN"/>
    <property type="match status" value="1"/>
</dbReference>
<dbReference type="Pfam" id="PF07755">
    <property type="entry name" value="DUF1611"/>
    <property type="match status" value="1"/>
</dbReference>
<dbReference type="RefSeq" id="WP_327789734.1">
    <property type="nucleotide sequence ID" value="NZ_JARGEQ010000126.1"/>
</dbReference>
<proteinExistence type="predicted"/>
<keyword evidence="4" id="KW-1185">Reference proteome</keyword>
<organism evidence="3 4">
    <name type="scientific">Marinimicrococcus flavescens</name>
    <dbReference type="NCBI Taxonomy" id="3031815"/>
    <lineage>
        <taxon>Bacteria</taxon>
        <taxon>Pseudomonadati</taxon>
        <taxon>Pseudomonadota</taxon>
        <taxon>Alphaproteobacteria</taxon>
        <taxon>Geminicoccales</taxon>
        <taxon>Geminicoccaceae</taxon>
        <taxon>Marinimicrococcus</taxon>
    </lineage>
</organism>
<dbReference type="PANTHER" id="PTHR40690">
    <property type="entry name" value="GLL3100 PROTEIN"/>
    <property type="match status" value="1"/>
</dbReference>
<dbReference type="SUPFAM" id="SSF52540">
    <property type="entry name" value="P-loop containing nucleoside triphosphate hydrolases"/>
    <property type="match status" value="1"/>
</dbReference>
<feature type="domain" description="D-glutamate N-acetyltransferase-like C-terminal" evidence="1">
    <location>
        <begin position="130"/>
        <end position="326"/>
    </location>
</feature>
<dbReference type="Proteomes" id="UP001301140">
    <property type="component" value="Unassembled WGS sequence"/>
</dbReference>
<dbReference type="Gene3D" id="3.40.50.300">
    <property type="entry name" value="P-loop containing nucleotide triphosphate hydrolases"/>
    <property type="match status" value="1"/>
</dbReference>
<dbReference type="InterPro" id="IPR035086">
    <property type="entry name" value="DgcN-like_C"/>
</dbReference>
<protein>
    <submittedName>
        <fullName evidence="3">DUF1611 domain-containing protein</fullName>
    </submittedName>
</protein>
<dbReference type="Pfam" id="PF17396">
    <property type="entry name" value="DUF1611_N"/>
    <property type="match status" value="1"/>
</dbReference>
<dbReference type="PIRSF" id="PIRSF026760">
    <property type="entry name" value="UCP026760"/>
    <property type="match status" value="1"/>
</dbReference>
<dbReference type="InterPro" id="IPR035402">
    <property type="entry name" value="DgcN-like_N"/>
</dbReference>
<evidence type="ECO:0000259" key="2">
    <source>
        <dbReference type="Pfam" id="PF17396"/>
    </source>
</evidence>
<reference evidence="3 4" key="1">
    <citation type="submission" date="2023-03" db="EMBL/GenBank/DDBJ databases">
        <title>YIM 152171 draft genome.</title>
        <authorList>
            <person name="Yang Z."/>
        </authorList>
    </citation>
    <scope>NUCLEOTIDE SEQUENCE [LARGE SCALE GENOMIC DNA]</scope>
    <source>
        <strain evidence="3 4">YIM 152171</strain>
    </source>
</reference>